<dbReference type="OrthoDB" id="158267at2"/>
<dbReference type="EMBL" id="CP027860">
    <property type="protein sequence ID" value="AVP99127.1"/>
    <property type="molecule type" value="Genomic_DNA"/>
</dbReference>
<reference evidence="2 3" key="2">
    <citation type="submission" date="2018-03" db="EMBL/GenBank/DDBJ databases">
        <authorList>
            <person name="Keele B.F."/>
        </authorList>
    </citation>
    <scope>NUCLEOTIDE SEQUENCE [LARGE SCALE GENOMIC DNA]</scope>
    <source>
        <strain evidence="2 3">D13</strain>
    </source>
</reference>
<reference evidence="2 3" key="1">
    <citation type="submission" date="2018-03" db="EMBL/GenBank/DDBJ databases">
        <title>Ahniella affigens gen. nov., sp. nov., a gammaproteobacterium isolated from sandy soil near a stream.</title>
        <authorList>
            <person name="Ko Y."/>
            <person name="Kim J.-H."/>
        </authorList>
    </citation>
    <scope>NUCLEOTIDE SEQUENCE [LARGE SCALE GENOMIC DNA]</scope>
    <source>
        <strain evidence="2 3">D13</strain>
    </source>
</reference>
<evidence type="ECO:0000313" key="3">
    <source>
        <dbReference type="Proteomes" id="UP000241074"/>
    </source>
</evidence>
<dbReference type="SUPFAM" id="SSF52266">
    <property type="entry name" value="SGNH hydrolase"/>
    <property type="match status" value="1"/>
</dbReference>
<dbReference type="AlphaFoldDB" id="A0A2P1PWA2"/>
<dbReference type="Proteomes" id="UP000241074">
    <property type="component" value="Chromosome"/>
</dbReference>
<accession>A0A2P1PWA2</accession>
<dbReference type="RefSeq" id="WP_106893047.1">
    <property type="nucleotide sequence ID" value="NZ_CP027860.1"/>
</dbReference>
<dbReference type="CDD" id="cd01832">
    <property type="entry name" value="SGNH_hydrolase_like_1"/>
    <property type="match status" value="1"/>
</dbReference>
<dbReference type="InterPro" id="IPR036514">
    <property type="entry name" value="SGNH_hydro_sf"/>
</dbReference>
<organism evidence="2 3">
    <name type="scientific">Ahniella affigens</name>
    <dbReference type="NCBI Taxonomy" id="2021234"/>
    <lineage>
        <taxon>Bacteria</taxon>
        <taxon>Pseudomonadati</taxon>
        <taxon>Pseudomonadota</taxon>
        <taxon>Gammaproteobacteria</taxon>
        <taxon>Lysobacterales</taxon>
        <taxon>Rhodanobacteraceae</taxon>
        <taxon>Ahniella</taxon>
    </lineage>
</organism>
<dbReference type="PANTHER" id="PTHR30383">
    <property type="entry name" value="THIOESTERASE 1/PROTEASE 1/LYSOPHOSPHOLIPASE L1"/>
    <property type="match status" value="1"/>
</dbReference>
<name>A0A2P1PWA2_9GAMM</name>
<protein>
    <submittedName>
        <fullName evidence="2">Lysophospholipase</fullName>
    </submittedName>
</protein>
<evidence type="ECO:0000259" key="1">
    <source>
        <dbReference type="Pfam" id="PF13472"/>
    </source>
</evidence>
<sequence>MSLVFESTAGAAAPRRFLALGDSYTIGEGVSVAARWPNQLIAALDAGGTQFAEPTVIARTGWTTDELDAAIDDALAQGTISPPYDLVSLLIGVNNQYRGRPVSDYEREFAALLQRALHFAGKQPQRVFVMSIPDWGVTAFGAADPRGTRQIGDEIDAFNEAARAVATRLQVAYIDITPISRQNPTWLVADQLHPDQRQYQAWADAALAHLRR</sequence>
<dbReference type="Gene3D" id="3.40.50.1110">
    <property type="entry name" value="SGNH hydrolase"/>
    <property type="match status" value="1"/>
</dbReference>
<gene>
    <name evidence="2" type="ORF">C7S18_18995</name>
</gene>
<evidence type="ECO:0000313" key="2">
    <source>
        <dbReference type="EMBL" id="AVP99127.1"/>
    </source>
</evidence>
<dbReference type="GO" id="GO:0004622">
    <property type="term" value="F:phosphatidylcholine lysophospholipase activity"/>
    <property type="evidence" value="ECO:0007669"/>
    <property type="project" value="TreeGrafter"/>
</dbReference>
<dbReference type="KEGG" id="xba:C7S18_18995"/>
<dbReference type="InterPro" id="IPR051532">
    <property type="entry name" value="Ester_Hydrolysis_Enzymes"/>
</dbReference>
<keyword evidence="3" id="KW-1185">Reference proteome</keyword>
<dbReference type="Pfam" id="PF13472">
    <property type="entry name" value="Lipase_GDSL_2"/>
    <property type="match status" value="1"/>
</dbReference>
<proteinExistence type="predicted"/>
<feature type="domain" description="SGNH hydrolase-type esterase" evidence="1">
    <location>
        <begin position="19"/>
        <end position="201"/>
    </location>
</feature>
<dbReference type="PANTHER" id="PTHR30383:SF5">
    <property type="entry name" value="SGNH HYDROLASE-TYPE ESTERASE DOMAIN-CONTAINING PROTEIN"/>
    <property type="match status" value="1"/>
</dbReference>
<dbReference type="InterPro" id="IPR013830">
    <property type="entry name" value="SGNH_hydro"/>
</dbReference>